<comment type="caution">
    <text evidence="1">The sequence shown here is derived from an EMBL/GenBank/DDBJ whole genome shotgun (WGS) entry which is preliminary data.</text>
</comment>
<keyword evidence="2" id="KW-1185">Reference proteome</keyword>
<dbReference type="Proteomes" id="UP000527143">
    <property type="component" value="Unassembled WGS sequence"/>
</dbReference>
<name>A0A840YNR2_9SPHN</name>
<organism evidence="1 2">
    <name type="scientific">Sphingomonas xinjiangensis</name>
    <dbReference type="NCBI Taxonomy" id="643568"/>
    <lineage>
        <taxon>Bacteria</taxon>
        <taxon>Pseudomonadati</taxon>
        <taxon>Pseudomonadota</taxon>
        <taxon>Alphaproteobacteria</taxon>
        <taxon>Sphingomonadales</taxon>
        <taxon>Sphingomonadaceae</taxon>
        <taxon>Sphingomonas</taxon>
    </lineage>
</organism>
<dbReference type="RefSeq" id="WP_184089770.1">
    <property type="nucleotide sequence ID" value="NZ_JACIJF010000011.1"/>
</dbReference>
<gene>
    <name evidence="1" type="ORF">FHT02_003239</name>
</gene>
<dbReference type="AlphaFoldDB" id="A0A840YNR2"/>
<dbReference type="EMBL" id="JACIJF010000011">
    <property type="protein sequence ID" value="MBB5711986.1"/>
    <property type="molecule type" value="Genomic_DNA"/>
</dbReference>
<protein>
    <submittedName>
        <fullName evidence="1">Uncharacterized protein</fullName>
    </submittedName>
</protein>
<proteinExistence type="predicted"/>
<accession>A0A840YNR2</accession>
<sequence>MIERFLTGLAAKMQEPLDTQYMMIVLPEDLDPMERHLRYSVSLDAELRLAGLGCSEGGATMLSEADVDATDIDRARALLRLHLPELGCLRGTLVQFDQLEDRWDGEHWLLAQPLSVIEE</sequence>
<evidence type="ECO:0000313" key="1">
    <source>
        <dbReference type="EMBL" id="MBB5711986.1"/>
    </source>
</evidence>
<evidence type="ECO:0000313" key="2">
    <source>
        <dbReference type="Proteomes" id="UP000527143"/>
    </source>
</evidence>
<reference evidence="1 2" key="1">
    <citation type="submission" date="2020-08" db="EMBL/GenBank/DDBJ databases">
        <title>Genomic Encyclopedia of Type Strains, Phase IV (KMG-IV): sequencing the most valuable type-strain genomes for metagenomic binning, comparative biology and taxonomic classification.</title>
        <authorList>
            <person name="Goeker M."/>
        </authorList>
    </citation>
    <scope>NUCLEOTIDE SEQUENCE [LARGE SCALE GENOMIC DNA]</scope>
    <source>
        <strain evidence="1 2">DSM 26736</strain>
    </source>
</reference>